<dbReference type="RefSeq" id="WP_089763051.1">
    <property type="nucleotide sequence ID" value="NZ_BKAT01000023.1"/>
</dbReference>
<dbReference type="InterPro" id="IPR030393">
    <property type="entry name" value="G_ENGB_dom"/>
</dbReference>
<dbReference type="HAMAP" id="MF_00321">
    <property type="entry name" value="GTPase_EngB"/>
    <property type="match status" value="1"/>
</dbReference>
<gene>
    <name evidence="10" type="primary">engB</name>
    <name evidence="12" type="ORF">SAMN05660909_03278</name>
</gene>
<evidence type="ECO:0000313" key="12">
    <source>
        <dbReference type="EMBL" id="SEA74922.1"/>
    </source>
</evidence>
<evidence type="ECO:0000256" key="6">
    <source>
        <dbReference type="ARBA" id="ARBA00022842"/>
    </source>
</evidence>
<evidence type="ECO:0000256" key="10">
    <source>
        <dbReference type="HAMAP-Rule" id="MF_00321"/>
    </source>
</evidence>
<dbReference type="InterPro" id="IPR006073">
    <property type="entry name" value="GTP-bd"/>
</dbReference>
<evidence type="ECO:0000256" key="3">
    <source>
        <dbReference type="ARBA" id="ARBA00022618"/>
    </source>
</evidence>
<reference evidence="13" key="1">
    <citation type="submission" date="2016-10" db="EMBL/GenBank/DDBJ databases">
        <authorList>
            <person name="Varghese N."/>
            <person name="Submissions S."/>
        </authorList>
    </citation>
    <scope>NUCLEOTIDE SEQUENCE [LARGE SCALE GENOMIC DNA]</scope>
    <source>
        <strain evidence="13">DSM 23920</strain>
    </source>
</reference>
<dbReference type="Gene3D" id="3.40.50.300">
    <property type="entry name" value="P-loop containing nucleotide triphosphate hydrolases"/>
    <property type="match status" value="1"/>
</dbReference>
<protein>
    <recommendedName>
        <fullName evidence="10">Probable GTP-binding protein EngB</fullName>
    </recommendedName>
</protein>
<organism evidence="12 13">
    <name type="scientific">Chitinophaga terrae</name>
    <name type="common">ex Kim and Jung 2007</name>
    <dbReference type="NCBI Taxonomy" id="408074"/>
    <lineage>
        <taxon>Bacteria</taxon>
        <taxon>Pseudomonadati</taxon>
        <taxon>Bacteroidota</taxon>
        <taxon>Chitinophagia</taxon>
        <taxon>Chitinophagales</taxon>
        <taxon>Chitinophagaceae</taxon>
        <taxon>Chitinophaga</taxon>
    </lineage>
</organism>
<dbReference type="PANTHER" id="PTHR11649:SF13">
    <property type="entry name" value="ENGB-TYPE G DOMAIN-CONTAINING PROTEIN"/>
    <property type="match status" value="1"/>
</dbReference>
<keyword evidence="8 10" id="KW-0717">Septation</keyword>
<dbReference type="InterPro" id="IPR019987">
    <property type="entry name" value="GTP-bd_ribosome_bio_YsxC"/>
</dbReference>
<dbReference type="FunFam" id="3.40.50.300:FF:000098">
    <property type="entry name" value="Probable GTP-binding protein EngB"/>
    <property type="match status" value="1"/>
</dbReference>
<keyword evidence="3 10" id="KW-0132">Cell division</keyword>
<dbReference type="InterPro" id="IPR027417">
    <property type="entry name" value="P-loop_NTPase"/>
</dbReference>
<evidence type="ECO:0000256" key="9">
    <source>
        <dbReference type="ARBA" id="ARBA00023306"/>
    </source>
</evidence>
<dbReference type="NCBIfam" id="TIGR03598">
    <property type="entry name" value="GTPase_YsxC"/>
    <property type="match status" value="1"/>
</dbReference>
<comment type="similarity">
    <text evidence="2 10">Belongs to the TRAFAC class TrmE-Era-EngA-EngB-Septin-like GTPase superfamily. EngB GTPase family.</text>
</comment>
<evidence type="ECO:0000256" key="7">
    <source>
        <dbReference type="ARBA" id="ARBA00023134"/>
    </source>
</evidence>
<dbReference type="Proteomes" id="UP000199656">
    <property type="component" value="Unassembled WGS sequence"/>
</dbReference>
<dbReference type="OrthoDB" id="9804921at2"/>
<dbReference type="PROSITE" id="PS51706">
    <property type="entry name" value="G_ENGB"/>
    <property type="match status" value="1"/>
</dbReference>
<evidence type="ECO:0000256" key="1">
    <source>
        <dbReference type="ARBA" id="ARBA00001946"/>
    </source>
</evidence>
<keyword evidence="4" id="KW-0479">Metal-binding</keyword>
<sequence length="202" mass="23341">MVIKTATYLISSPDYTKCPKPVFPEYAFIGRSNVGKSSLINLLTNNEKLAKTSGTPGKTQLINHFEINNSWYLVDLPGYGFAKRSMSQRKQWEKMIEDYLRKRENLVNVFVLIDSRHNPQKIDIDFVNQLGEWEIPFSLVFTKADKSTQAEVSRNIKAFLNKMKETWQFLPPHFVTSTVKKSGRDAILDYIEELNIQFRAIA</sequence>
<keyword evidence="6" id="KW-0460">Magnesium</keyword>
<dbReference type="EMBL" id="FNRL01000014">
    <property type="protein sequence ID" value="SEA74922.1"/>
    <property type="molecule type" value="Genomic_DNA"/>
</dbReference>
<comment type="function">
    <text evidence="10">Necessary for normal cell division and for the maintenance of normal septation.</text>
</comment>
<name>A0A1H4DRU9_9BACT</name>
<evidence type="ECO:0000256" key="8">
    <source>
        <dbReference type="ARBA" id="ARBA00023210"/>
    </source>
</evidence>
<dbReference type="Pfam" id="PF01926">
    <property type="entry name" value="MMR_HSR1"/>
    <property type="match status" value="1"/>
</dbReference>
<evidence type="ECO:0000313" key="13">
    <source>
        <dbReference type="Proteomes" id="UP000199656"/>
    </source>
</evidence>
<accession>A0A1H4DRU9</accession>
<dbReference type="STRING" id="408074.SAMN05660909_03278"/>
<evidence type="ECO:0000256" key="4">
    <source>
        <dbReference type="ARBA" id="ARBA00022723"/>
    </source>
</evidence>
<dbReference type="AlphaFoldDB" id="A0A1H4DRU9"/>
<evidence type="ECO:0000256" key="5">
    <source>
        <dbReference type="ARBA" id="ARBA00022741"/>
    </source>
</evidence>
<evidence type="ECO:0000256" key="2">
    <source>
        <dbReference type="ARBA" id="ARBA00009638"/>
    </source>
</evidence>
<keyword evidence="5 10" id="KW-0547">Nucleotide-binding</keyword>
<keyword evidence="7 10" id="KW-0342">GTP-binding</keyword>
<proteinExistence type="inferred from homology"/>
<evidence type="ECO:0000259" key="11">
    <source>
        <dbReference type="PROSITE" id="PS51706"/>
    </source>
</evidence>
<dbReference type="CDD" id="cd01876">
    <property type="entry name" value="YihA_EngB"/>
    <property type="match status" value="1"/>
</dbReference>
<dbReference type="SUPFAM" id="SSF52540">
    <property type="entry name" value="P-loop containing nucleoside triphosphate hydrolases"/>
    <property type="match status" value="1"/>
</dbReference>
<dbReference type="GO" id="GO:0000917">
    <property type="term" value="P:division septum assembly"/>
    <property type="evidence" value="ECO:0007669"/>
    <property type="project" value="UniProtKB-KW"/>
</dbReference>
<dbReference type="GO" id="GO:0046872">
    <property type="term" value="F:metal ion binding"/>
    <property type="evidence" value="ECO:0007669"/>
    <property type="project" value="UniProtKB-KW"/>
</dbReference>
<keyword evidence="9 10" id="KW-0131">Cell cycle</keyword>
<dbReference type="PANTHER" id="PTHR11649">
    <property type="entry name" value="MSS1/TRME-RELATED GTP-BINDING PROTEIN"/>
    <property type="match status" value="1"/>
</dbReference>
<keyword evidence="13" id="KW-1185">Reference proteome</keyword>
<dbReference type="GO" id="GO:0005525">
    <property type="term" value="F:GTP binding"/>
    <property type="evidence" value="ECO:0007669"/>
    <property type="project" value="UniProtKB-UniRule"/>
</dbReference>
<feature type="domain" description="EngB-type G" evidence="11">
    <location>
        <begin position="22"/>
        <end position="197"/>
    </location>
</feature>
<comment type="cofactor">
    <cofactor evidence="1">
        <name>Mg(2+)</name>
        <dbReference type="ChEBI" id="CHEBI:18420"/>
    </cofactor>
</comment>